<comment type="function">
    <text evidence="12">Catalyzes the reduction of 3'-oxosphinganine (3-ketodihydrosphingosine/KDS) to sphinganine (dihydrosphingosine/DHS), the second step of de novo sphingolipid biosynthesis.</text>
</comment>
<dbReference type="InterPro" id="IPR002347">
    <property type="entry name" value="SDR_fam"/>
</dbReference>
<dbReference type="EMBL" id="JAPXFL010000005">
    <property type="protein sequence ID" value="KAK9506560.1"/>
    <property type="molecule type" value="Genomic_DNA"/>
</dbReference>
<dbReference type="InterPro" id="IPR036291">
    <property type="entry name" value="NAD(P)-bd_dom_sf"/>
</dbReference>
<evidence type="ECO:0000256" key="11">
    <source>
        <dbReference type="ARBA" id="ARBA00026112"/>
    </source>
</evidence>
<sequence>MIELVYLNVVPLIKPKNMHLTHISLTEAVALSLALPFCVFILILIFNRYKYKKLSSVSLKNKHVVITGGSSGIGKSLAMEAALRGANVTVIARNEQRLINAKTAVNLCCSKFHQQRIHHLSLDVCGNYEEVEKAFIELEQEIGPPFMLINCAGAAVCGKLEDTSVSDIKKMFDLNSLGSIYPTKAVVEGMKSRGLGHIVFVASQAAYVGIFGFSAYSASKFALRGFAEALHMEVNTYGVKVTVCYPPDTDTPGFAEEEKTKPQETKLIAQTSGLWKPEDVAKQIMNDTLAGYFSSDMGLDGFLLSVVCAGMSQYSSLLHLILQIILMGPFRAVAAVYLFFFQKIIKKCMEVKNKSKKIE</sequence>
<evidence type="ECO:0000256" key="1">
    <source>
        <dbReference type="ARBA" id="ARBA00004240"/>
    </source>
</evidence>
<comment type="pathway">
    <text evidence="3">Sphingolipid metabolism.</text>
</comment>
<dbReference type="Proteomes" id="UP001461498">
    <property type="component" value="Unassembled WGS sequence"/>
</dbReference>
<organism evidence="15 16">
    <name type="scientific">Rhynocoris fuscipes</name>
    <dbReference type="NCBI Taxonomy" id="488301"/>
    <lineage>
        <taxon>Eukaryota</taxon>
        <taxon>Metazoa</taxon>
        <taxon>Ecdysozoa</taxon>
        <taxon>Arthropoda</taxon>
        <taxon>Hexapoda</taxon>
        <taxon>Insecta</taxon>
        <taxon>Pterygota</taxon>
        <taxon>Neoptera</taxon>
        <taxon>Paraneoptera</taxon>
        <taxon>Hemiptera</taxon>
        <taxon>Heteroptera</taxon>
        <taxon>Panheteroptera</taxon>
        <taxon>Cimicomorpha</taxon>
        <taxon>Reduviidae</taxon>
        <taxon>Harpactorinae</taxon>
        <taxon>Harpactorini</taxon>
        <taxon>Rhynocoris</taxon>
    </lineage>
</organism>
<feature type="transmembrane region" description="Helical" evidence="14">
    <location>
        <begin position="320"/>
        <end position="340"/>
    </location>
</feature>
<keyword evidence="9" id="KW-0560">Oxidoreductase</keyword>
<feature type="transmembrane region" description="Helical" evidence="14">
    <location>
        <begin position="20"/>
        <end position="46"/>
    </location>
</feature>
<dbReference type="InterPro" id="IPR045022">
    <property type="entry name" value="KDSR-like"/>
</dbReference>
<keyword evidence="14" id="KW-1133">Transmembrane helix</keyword>
<dbReference type="PROSITE" id="PS00061">
    <property type="entry name" value="ADH_SHORT"/>
    <property type="match status" value="1"/>
</dbReference>
<evidence type="ECO:0000256" key="10">
    <source>
        <dbReference type="ARBA" id="ARBA00023098"/>
    </source>
</evidence>
<keyword evidence="7" id="KW-0521">NADP</keyword>
<dbReference type="Gene3D" id="3.40.50.720">
    <property type="entry name" value="NAD(P)-binding Rossmann-like Domain"/>
    <property type="match status" value="1"/>
</dbReference>
<evidence type="ECO:0000256" key="14">
    <source>
        <dbReference type="SAM" id="Phobius"/>
    </source>
</evidence>
<dbReference type="GO" id="GO:0000166">
    <property type="term" value="F:nucleotide binding"/>
    <property type="evidence" value="ECO:0007669"/>
    <property type="project" value="UniProtKB-KW"/>
</dbReference>
<keyword evidence="8" id="KW-0746">Sphingolipid metabolism</keyword>
<dbReference type="PANTHER" id="PTHR43550">
    <property type="entry name" value="3-KETODIHYDROSPHINGOSINE REDUCTASE"/>
    <property type="match status" value="1"/>
</dbReference>
<keyword evidence="14" id="KW-0472">Membrane</keyword>
<comment type="subcellular location">
    <subcellularLocation>
        <location evidence="1">Endoplasmic reticulum</location>
    </subcellularLocation>
</comment>
<evidence type="ECO:0000256" key="2">
    <source>
        <dbReference type="ARBA" id="ARBA00004760"/>
    </source>
</evidence>
<evidence type="ECO:0000256" key="12">
    <source>
        <dbReference type="ARBA" id="ARBA00044737"/>
    </source>
</evidence>
<evidence type="ECO:0000256" key="9">
    <source>
        <dbReference type="ARBA" id="ARBA00023002"/>
    </source>
</evidence>
<dbReference type="GO" id="GO:0047560">
    <property type="term" value="F:3-dehydrosphinganine reductase activity"/>
    <property type="evidence" value="ECO:0007669"/>
    <property type="project" value="UniProtKB-EC"/>
</dbReference>
<protein>
    <recommendedName>
        <fullName evidence="11">3-dehydrosphinganine reductase</fullName>
        <ecNumber evidence="11">1.1.1.102</ecNumber>
    </recommendedName>
</protein>
<proteinExistence type="inferred from homology"/>
<evidence type="ECO:0000256" key="3">
    <source>
        <dbReference type="ARBA" id="ARBA00004991"/>
    </source>
</evidence>
<evidence type="ECO:0000256" key="8">
    <source>
        <dbReference type="ARBA" id="ARBA00022919"/>
    </source>
</evidence>
<gene>
    <name evidence="15" type="ORF">O3M35_008468</name>
</gene>
<keyword evidence="6" id="KW-0256">Endoplasmic reticulum</keyword>
<evidence type="ECO:0000256" key="7">
    <source>
        <dbReference type="ARBA" id="ARBA00022857"/>
    </source>
</evidence>
<evidence type="ECO:0000256" key="6">
    <source>
        <dbReference type="ARBA" id="ARBA00022824"/>
    </source>
</evidence>
<evidence type="ECO:0000256" key="5">
    <source>
        <dbReference type="ARBA" id="ARBA00022741"/>
    </source>
</evidence>
<comment type="catalytic activity">
    <reaction evidence="13">
        <text>sphinganine + NADP(+) = 3-oxosphinganine + NADPH + H(+)</text>
        <dbReference type="Rhea" id="RHEA:22640"/>
        <dbReference type="ChEBI" id="CHEBI:15378"/>
        <dbReference type="ChEBI" id="CHEBI:57783"/>
        <dbReference type="ChEBI" id="CHEBI:57817"/>
        <dbReference type="ChEBI" id="CHEBI:58299"/>
        <dbReference type="ChEBI" id="CHEBI:58349"/>
        <dbReference type="EC" id="1.1.1.102"/>
    </reaction>
    <physiologicalReaction direction="right-to-left" evidence="13">
        <dbReference type="Rhea" id="RHEA:22642"/>
    </physiologicalReaction>
</comment>
<comment type="pathway">
    <text evidence="2">Lipid metabolism; sphingolipid metabolism.</text>
</comment>
<accession>A0AAW1D9X0</accession>
<dbReference type="PRINTS" id="PR00081">
    <property type="entry name" value="GDHRDH"/>
</dbReference>
<dbReference type="EC" id="1.1.1.102" evidence="11"/>
<evidence type="ECO:0000256" key="4">
    <source>
        <dbReference type="ARBA" id="ARBA00006484"/>
    </source>
</evidence>
<comment type="similarity">
    <text evidence="4">Belongs to the short-chain dehydrogenases/reductases (SDR) family.</text>
</comment>
<dbReference type="SUPFAM" id="SSF51735">
    <property type="entry name" value="NAD(P)-binding Rossmann-fold domains"/>
    <property type="match status" value="1"/>
</dbReference>
<keyword evidence="5" id="KW-0547">Nucleotide-binding</keyword>
<name>A0AAW1D9X0_9HEMI</name>
<dbReference type="AlphaFoldDB" id="A0AAW1D9X0"/>
<dbReference type="CDD" id="cd08939">
    <property type="entry name" value="KDSR-like_SDR_c"/>
    <property type="match status" value="1"/>
</dbReference>
<feature type="transmembrane region" description="Helical" evidence="14">
    <location>
        <begin position="194"/>
        <end position="216"/>
    </location>
</feature>
<dbReference type="GO" id="GO:0006666">
    <property type="term" value="P:3-keto-sphinganine metabolic process"/>
    <property type="evidence" value="ECO:0007669"/>
    <property type="project" value="InterPro"/>
</dbReference>
<dbReference type="Pfam" id="PF00106">
    <property type="entry name" value="adh_short"/>
    <property type="match status" value="1"/>
</dbReference>
<evidence type="ECO:0000313" key="15">
    <source>
        <dbReference type="EMBL" id="KAK9506560.1"/>
    </source>
</evidence>
<dbReference type="PANTHER" id="PTHR43550:SF3">
    <property type="entry name" value="3-KETODIHYDROSPHINGOSINE REDUCTASE"/>
    <property type="match status" value="1"/>
</dbReference>
<keyword evidence="14" id="KW-0812">Transmembrane</keyword>
<keyword evidence="16" id="KW-1185">Reference proteome</keyword>
<evidence type="ECO:0000313" key="16">
    <source>
        <dbReference type="Proteomes" id="UP001461498"/>
    </source>
</evidence>
<dbReference type="InterPro" id="IPR020904">
    <property type="entry name" value="Sc_DH/Rdtase_CS"/>
</dbReference>
<reference evidence="15 16" key="1">
    <citation type="submission" date="2022-12" db="EMBL/GenBank/DDBJ databases">
        <title>Chromosome-level genome assembly of true bugs.</title>
        <authorList>
            <person name="Ma L."/>
            <person name="Li H."/>
        </authorList>
    </citation>
    <scope>NUCLEOTIDE SEQUENCE [LARGE SCALE GENOMIC DNA]</scope>
    <source>
        <strain evidence="15">Lab_2022b</strain>
    </source>
</reference>
<dbReference type="FunFam" id="3.40.50.720:FF:000165">
    <property type="entry name" value="3-ketodihydrosphingosine reductase"/>
    <property type="match status" value="1"/>
</dbReference>
<dbReference type="GO" id="GO:0030148">
    <property type="term" value="P:sphingolipid biosynthetic process"/>
    <property type="evidence" value="ECO:0007669"/>
    <property type="project" value="InterPro"/>
</dbReference>
<evidence type="ECO:0000256" key="13">
    <source>
        <dbReference type="ARBA" id="ARBA00048930"/>
    </source>
</evidence>
<dbReference type="GO" id="GO:0005789">
    <property type="term" value="C:endoplasmic reticulum membrane"/>
    <property type="evidence" value="ECO:0007669"/>
    <property type="project" value="TreeGrafter"/>
</dbReference>
<comment type="caution">
    <text evidence="15">The sequence shown here is derived from an EMBL/GenBank/DDBJ whole genome shotgun (WGS) entry which is preliminary data.</text>
</comment>
<keyword evidence="10" id="KW-0443">Lipid metabolism</keyword>